<keyword evidence="2" id="KW-1185">Reference proteome</keyword>
<dbReference type="EMBL" id="JBHFFA010000002">
    <property type="protein sequence ID" value="KAL2643652.1"/>
    <property type="molecule type" value="Genomic_DNA"/>
</dbReference>
<sequence length="114" mass="13079">MEAWREVVTVPHSAGFGRSTFIEGLHSRLRASLQLTLLDMNSSLKSKSKWGGYRGWHGSNLNTRTRTRDGIDTQQQPGELILGYLNVDSNQRPMRWLNPCDCFRCRSPTLTQRE</sequence>
<reference evidence="1 2" key="1">
    <citation type="submission" date="2024-09" db="EMBL/GenBank/DDBJ databases">
        <title>Chromosome-scale assembly of Riccia fluitans.</title>
        <authorList>
            <person name="Paukszto L."/>
            <person name="Sawicki J."/>
            <person name="Karawczyk K."/>
            <person name="Piernik-Szablinska J."/>
            <person name="Szczecinska M."/>
            <person name="Mazdziarz M."/>
        </authorList>
    </citation>
    <scope>NUCLEOTIDE SEQUENCE [LARGE SCALE GENOMIC DNA]</scope>
    <source>
        <strain evidence="1">Rf_01</strain>
        <tissue evidence="1">Aerial parts of the thallus</tissue>
    </source>
</reference>
<organism evidence="1 2">
    <name type="scientific">Riccia fluitans</name>
    <dbReference type="NCBI Taxonomy" id="41844"/>
    <lineage>
        <taxon>Eukaryota</taxon>
        <taxon>Viridiplantae</taxon>
        <taxon>Streptophyta</taxon>
        <taxon>Embryophyta</taxon>
        <taxon>Marchantiophyta</taxon>
        <taxon>Marchantiopsida</taxon>
        <taxon>Marchantiidae</taxon>
        <taxon>Marchantiales</taxon>
        <taxon>Ricciaceae</taxon>
        <taxon>Riccia</taxon>
    </lineage>
</organism>
<protein>
    <submittedName>
        <fullName evidence="1">Uncharacterized protein</fullName>
    </submittedName>
</protein>
<dbReference type="AlphaFoldDB" id="A0ABD1ZBF5"/>
<evidence type="ECO:0000313" key="2">
    <source>
        <dbReference type="Proteomes" id="UP001605036"/>
    </source>
</evidence>
<accession>A0ABD1ZBF5</accession>
<gene>
    <name evidence="1" type="ORF">R1flu_011239</name>
</gene>
<comment type="caution">
    <text evidence="1">The sequence shown here is derived from an EMBL/GenBank/DDBJ whole genome shotgun (WGS) entry which is preliminary data.</text>
</comment>
<dbReference type="Proteomes" id="UP001605036">
    <property type="component" value="Unassembled WGS sequence"/>
</dbReference>
<proteinExistence type="predicted"/>
<name>A0ABD1ZBF5_9MARC</name>
<evidence type="ECO:0000313" key="1">
    <source>
        <dbReference type="EMBL" id="KAL2643652.1"/>
    </source>
</evidence>